<dbReference type="EMBL" id="BAABKX010000001">
    <property type="protein sequence ID" value="GAA5044636.1"/>
    <property type="molecule type" value="Genomic_DNA"/>
</dbReference>
<dbReference type="RefSeq" id="WP_227775919.1">
    <property type="nucleotide sequence ID" value="NZ_BAABKX010000001.1"/>
</dbReference>
<dbReference type="Proteomes" id="UP001501729">
    <property type="component" value="Unassembled WGS sequence"/>
</dbReference>
<dbReference type="AlphaFoldDB" id="A0AAV3UDH7"/>
<reference evidence="1 2" key="1">
    <citation type="journal article" date="2019" name="Int. J. Syst. Evol. Microbiol.">
        <title>The Global Catalogue of Microorganisms (GCM) 10K type strain sequencing project: providing services to taxonomists for standard genome sequencing and annotation.</title>
        <authorList>
            <consortium name="The Broad Institute Genomics Platform"/>
            <consortium name="The Broad Institute Genome Sequencing Center for Infectious Disease"/>
            <person name="Wu L."/>
            <person name="Ma J."/>
        </authorList>
    </citation>
    <scope>NUCLEOTIDE SEQUENCE [LARGE SCALE GENOMIC DNA]</scope>
    <source>
        <strain evidence="1 2">JCM 17504</strain>
    </source>
</reference>
<organism evidence="1 2">
    <name type="scientific">Haladaptatus pallidirubidus</name>
    <dbReference type="NCBI Taxonomy" id="1008152"/>
    <lineage>
        <taxon>Archaea</taxon>
        <taxon>Methanobacteriati</taxon>
        <taxon>Methanobacteriota</taxon>
        <taxon>Stenosarchaea group</taxon>
        <taxon>Halobacteria</taxon>
        <taxon>Halobacteriales</taxon>
        <taxon>Haladaptataceae</taxon>
        <taxon>Haladaptatus</taxon>
    </lineage>
</organism>
<evidence type="ECO:0000313" key="2">
    <source>
        <dbReference type="Proteomes" id="UP001501729"/>
    </source>
</evidence>
<evidence type="ECO:0000313" key="1">
    <source>
        <dbReference type="EMBL" id="GAA5044636.1"/>
    </source>
</evidence>
<sequence length="150" mass="16394">MTISTTEFVRRLHEHGSESILVRGRRAPTGTIDDTATLDPGTVAALYGDHLRLPLYVTVPTTDGRKQRQFSTSSFADAIEGAERMLTDHAPDNVWIRNHAQLVGALAPVTVGLLEARLARIATDIDATLVTWTETSTPANDRLYDSVVEP</sequence>
<proteinExistence type="predicted"/>
<keyword evidence="2" id="KW-1185">Reference proteome</keyword>
<accession>A0AAV3UDH7</accession>
<comment type="caution">
    <text evidence="1">The sequence shown here is derived from an EMBL/GenBank/DDBJ whole genome shotgun (WGS) entry which is preliminary data.</text>
</comment>
<gene>
    <name evidence="1" type="ORF">GCM10025751_11320</name>
</gene>
<protein>
    <submittedName>
        <fullName evidence="1">Uncharacterized protein</fullName>
    </submittedName>
</protein>
<name>A0AAV3UDH7_9EURY</name>
<dbReference type="GeneID" id="68611703"/>